<feature type="chain" id="PRO_5020843191" evidence="1">
    <location>
        <begin position="19"/>
        <end position="131"/>
    </location>
</feature>
<keyword evidence="1" id="KW-0732">Signal</keyword>
<evidence type="ECO:0000313" key="3">
    <source>
        <dbReference type="Proteomes" id="UP000268162"/>
    </source>
</evidence>
<organism evidence="2 3">
    <name type="scientific">Dimargaris cristalligena</name>
    <dbReference type="NCBI Taxonomy" id="215637"/>
    <lineage>
        <taxon>Eukaryota</taxon>
        <taxon>Fungi</taxon>
        <taxon>Fungi incertae sedis</taxon>
        <taxon>Zoopagomycota</taxon>
        <taxon>Kickxellomycotina</taxon>
        <taxon>Dimargaritomycetes</taxon>
        <taxon>Dimargaritales</taxon>
        <taxon>Dimargaritaceae</taxon>
        <taxon>Dimargaris</taxon>
    </lineage>
</organism>
<evidence type="ECO:0000313" key="2">
    <source>
        <dbReference type="EMBL" id="RKP40406.1"/>
    </source>
</evidence>
<proteinExistence type="predicted"/>
<keyword evidence="3" id="KW-1185">Reference proteome</keyword>
<gene>
    <name evidence="2" type="ORF">BJ085DRAFT_36956</name>
</gene>
<dbReference type="EMBL" id="ML002210">
    <property type="protein sequence ID" value="RKP40406.1"/>
    <property type="molecule type" value="Genomic_DNA"/>
</dbReference>
<feature type="signal peptide" evidence="1">
    <location>
        <begin position="1"/>
        <end position="18"/>
    </location>
</feature>
<name>A0A4Q0A2P2_9FUNG</name>
<dbReference type="AlphaFoldDB" id="A0A4Q0A2P2"/>
<dbReference type="Proteomes" id="UP000268162">
    <property type="component" value="Unassembled WGS sequence"/>
</dbReference>
<evidence type="ECO:0000256" key="1">
    <source>
        <dbReference type="SAM" id="SignalP"/>
    </source>
</evidence>
<accession>A0A4Q0A2P2</accession>
<sequence length="131" mass="15055">MKIESCLLVIGLATCAQAVVPLPPAHDTPSHPFSPAQVRQPPTFARRSGAHLKGTSRNRLHIIRSERHVHLYLGHNRRHLKSRSTRLYPHHHTSPLTPLIEYTRRTVSLAMGRVQSFWTSLRLFKTRTEHH</sequence>
<protein>
    <submittedName>
        <fullName evidence="2">Uncharacterized protein</fullName>
    </submittedName>
</protein>
<reference evidence="3" key="1">
    <citation type="journal article" date="2018" name="Nat. Microbiol.">
        <title>Leveraging single-cell genomics to expand the fungal tree of life.</title>
        <authorList>
            <person name="Ahrendt S.R."/>
            <person name="Quandt C.A."/>
            <person name="Ciobanu D."/>
            <person name="Clum A."/>
            <person name="Salamov A."/>
            <person name="Andreopoulos B."/>
            <person name="Cheng J.F."/>
            <person name="Woyke T."/>
            <person name="Pelin A."/>
            <person name="Henrissat B."/>
            <person name="Reynolds N.K."/>
            <person name="Benny G.L."/>
            <person name="Smith M.E."/>
            <person name="James T.Y."/>
            <person name="Grigoriev I.V."/>
        </authorList>
    </citation>
    <scope>NUCLEOTIDE SEQUENCE [LARGE SCALE GENOMIC DNA]</scope>
    <source>
        <strain evidence="3">RSA 468</strain>
    </source>
</reference>